<feature type="transmembrane region" description="Helical" evidence="2">
    <location>
        <begin position="6"/>
        <end position="24"/>
    </location>
</feature>
<accession>A0AA37PZ39</accession>
<protein>
    <submittedName>
        <fullName evidence="3">Uncharacterized protein</fullName>
    </submittedName>
</protein>
<reference evidence="3" key="1">
    <citation type="submission" date="2022-07" db="EMBL/GenBank/DDBJ databases">
        <title>Mycobacterium kiyosense sp. nov., scotochromogenic slow-glowing species isolated from respiratory specimens.</title>
        <authorList>
            <person name="Fukano H."/>
            <person name="Kazumi Y."/>
            <person name="Sakagami N."/>
            <person name="Ato M."/>
            <person name="Mitarai S."/>
            <person name="Hoshino Y."/>
        </authorList>
    </citation>
    <scope>NUCLEOTIDE SEQUENCE</scope>
    <source>
        <strain evidence="3">SRL2020-028</strain>
    </source>
</reference>
<feature type="region of interest" description="Disordered" evidence="1">
    <location>
        <begin position="240"/>
        <end position="259"/>
    </location>
</feature>
<feature type="transmembrane region" description="Helical" evidence="2">
    <location>
        <begin position="176"/>
        <end position="196"/>
    </location>
</feature>
<gene>
    <name evidence="3" type="ORF">SRL2020028_43640</name>
</gene>
<keyword evidence="2" id="KW-1133">Transmembrane helix</keyword>
<comment type="caution">
    <text evidence="3">The sequence shown here is derived from an EMBL/GenBank/DDBJ whole genome shotgun (WGS) entry which is preliminary data.</text>
</comment>
<feature type="transmembrane region" description="Helical" evidence="2">
    <location>
        <begin position="31"/>
        <end position="56"/>
    </location>
</feature>
<sequence>MQAVLTDVSWGLTAALLAIAIWIGMRERTPFYALVVLAAGVGAFAEPLYDVGMMLYFYSTPGMWTHFTAFDIPQPIWTHSGYVVLYAAPAIYIARQINRGTMTRRALFVWAGITLLESAAFEIVGINGGLYSYWGPHVFRIFQYPLVIGVLEAAQVICFAVAAAQLRARSTGHWQLLGLFVLFPCTFLGANFGAGWPTIIAVHLEHTSTPVIVAATLLSIGFAVVLVRTAAALLPQRPAGDAEDRARPASRKADVAPIA</sequence>
<evidence type="ECO:0000313" key="4">
    <source>
        <dbReference type="Proteomes" id="UP001165663"/>
    </source>
</evidence>
<feature type="transmembrane region" description="Helical" evidence="2">
    <location>
        <begin position="106"/>
        <end position="130"/>
    </location>
</feature>
<feature type="transmembrane region" description="Helical" evidence="2">
    <location>
        <begin position="142"/>
        <end position="164"/>
    </location>
</feature>
<evidence type="ECO:0000256" key="2">
    <source>
        <dbReference type="SAM" id="Phobius"/>
    </source>
</evidence>
<proteinExistence type="predicted"/>
<name>A0AA37PZ39_9MYCO</name>
<evidence type="ECO:0000313" key="3">
    <source>
        <dbReference type="EMBL" id="GLB85108.1"/>
    </source>
</evidence>
<keyword evidence="2" id="KW-0812">Transmembrane</keyword>
<organism evidence="3 4">
    <name type="scientific">Mycobacterium kiyosense</name>
    <dbReference type="NCBI Taxonomy" id="2871094"/>
    <lineage>
        <taxon>Bacteria</taxon>
        <taxon>Bacillati</taxon>
        <taxon>Actinomycetota</taxon>
        <taxon>Actinomycetes</taxon>
        <taxon>Mycobacteriales</taxon>
        <taxon>Mycobacteriaceae</taxon>
        <taxon>Mycobacterium</taxon>
    </lineage>
</organism>
<keyword evidence="2" id="KW-0472">Membrane</keyword>
<feature type="transmembrane region" description="Helical" evidence="2">
    <location>
        <begin position="76"/>
        <end position="94"/>
    </location>
</feature>
<dbReference type="AlphaFoldDB" id="A0AA37PZ39"/>
<dbReference type="EMBL" id="BRXE01000072">
    <property type="protein sequence ID" value="GLB85108.1"/>
    <property type="molecule type" value="Genomic_DNA"/>
</dbReference>
<dbReference type="Proteomes" id="UP001165663">
    <property type="component" value="Unassembled WGS sequence"/>
</dbReference>
<feature type="transmembrane region" description="Helical" evidence="2">
    <location>
        <begin position="208"/>
        <end position="227"/>
    </location>
</feature>
<evidence type="ECO:0000256" key="1">
    <source>
        <dbReference type="SAM" id="MobiDB-lite"/>
    </source>
</evidence>